<feature type="transmembrane region" description="Helical" evidence="7">
    <location>
        <begin position="46"/>
        <end position="67"/>
    </location>
</feature>
<evidence type="ECO:0000256" key="7">
    <source>
        <dbReference type="SAM" id="Phobius"/>
    </source>
</evidence>
<feature type="transmembrane region" description="Helical" evidence="7">
    <location>
        <begin position="124"/>
        <end position="150"/>
    </location>
</feature>
<protein>
    <submittedName>
        <fullName evidence="8">MATE family efflux transporter</fullName>
    </submittedName>
</protein>
<feature type="transmembrane region" description="Helical" evidence="7">
    <location>
        <begin position="170"/>
        <end position="188"/>
    </location>
</feature>
<sequence>MPAKGGHLMTTSLTADAARALEPAPLPAKVNSGVANPLLHAPLLPLLIRLAVPTVAVMLMQTVLSVAETYFVSGLGVDAIAAASLVVPVMLLMTMVSNGGVGGGVSSAVARALGGGRQDEAESLVWHSVVIAIIAGGLFALAVIAAGPMLYRELGGTGASLQQAIRYSDILFGGAVLFWIPTLLQSALRGAGNVRTPALIMLGGVGVGLIISPVLILGWLGFPRMGVAGAGVAQVLCSAGSLVAIVASMRSAGSRLRLRRHPLRRDHFGAILGVGLLSTLNAAMTTLSIAAITAAAGAFNVSTIAGYGIASRLEMLLVPVMFGFGTAAVTVVGTCIGAGDVVRARRAALVNALFVAGLLEVLGLGVAFFPGLWMSHFASDPDVLAVGEQYLRVMGPVFGFIAVALSLYFAGQGARRVGWPLAAGVLRFACALSAAALVFAGRLSLESAFLLVAGGAIVGAAVTVWGFARGDWGRR</sequence>
<comment type="subcellular location">
    <subcellularLocation>
        <location evidence="1">Cell inner membrane</location>
        <topology evidence="1">Multi-pass membrane protein</topology>
    </subcellularLocation>
</comment>
<evidence type="ECO:0000256" key="3">
    <source>
        <dbReference type="ARBA" id="ARBA00022475"/>
    </source>
</evidence>
<reference evidence="8 9" key="1">
    <citation type="submission" date="2017-09" db="EMBL/GenBank/DDBJ databases">
        <title>The diverse metabolic capabilities of V. boronicumulans make it an excellent choice for continued studies on novel biodegradation.</title>
        <authorList>
            <person name="Sun S."/>
        </authorList>
    </citation>
    <scope>NUCLEOTIDE SEQUENCE [LARGE SCALE GENOMIC DNA]</scope>
    <source>
        <strain evidence="8 9">J1</strain>
    </source>
</reference>
<dbReference type="GO" id="GO:0015297">
    <property type="term" value="F:antiporter activity"/>
    <property type="evidence" value="ECO:0007669"/>
    <property type="project" value="InterPro"/>
</dbReference>
<feature type="transmembrane region" description="Helical" evidence="7">
    <location>
        <begin position="268"/>
        <end position="296"/>
    </location>
</feature>
<keyword evidence="5 7" id="KW-1133">Transmembrane helix</keyword>
<dbReference type="Proteomes" id="UP000217154">
    <property type="component" value="Chromosome"/>
</dbReference>
<feature type="transmembrane region" description="Helical" evidence="7">
    <location>
        <begin position="79"/>
        <end position="103"/>
    </location>
</feature>
<keyword evidence="3" id="KW-1003">Cell membrane</keyword>
<evidence type="ECO:0000313" key="9">
    <source>
        <dbReference type="Proteomes" id="UP000217154"/>
    </source>
</evidence>
<feature type="transmembrane region" description="Helical" evidence="7">
    <location>
        <begin position="200"/>
        <end position="222"/>
    </location>
</feature>
<keyword evidence="6 7" id="KW-0472">Membrane</keyword>
<dbReference type="PIRSF" id="PIRSF006603">
    <property type="entry name" value="DinF"/>
    <property type="match status" value="1"/>
</dbReference>
<name>A0A250DGX3_9BURK</name>
<evidence type="ECO:0000313" key="8">
    <source>
        <dbReference type="EMBL" id="ATA53618.1"/>
    </source>
</evidence>
<keyword evidence="4 7" id="KW-0812">Transmembrane</keyword>
<accession>A0A250DGX3</accession>
<feature type="transmembrane region" description="Helical" evidence="7">
    <location>
        <begin position="228"/>
        <end position="247"/>
    </location>
</feature>
<dbReference type="InterPro" id="IPR052031">
    <property type="entry name" value="Membrane_Transporter-Flippase"/>
</dbReference>
<evidence type="ECO:0000256" key="4">
    <source>
        <dbReference type="ARBA" id="ARBA00022692"/>
    </source>
</evidence>
<feature type="transmembrane region" description="Helical" evidence="7">
    <location>
        <begin position="447"/>
        <end position="468"/>
    </location>
</feature>
<feature type="transmembrane region" description="Helical" evidence="7">
    <location>
        <begin position="417"/>
        <end position="441"/>
    </location>
</feature>
<dbReference type="PANTHER" id="PTHR43549:SF3">
    <property type="entry name" value="MULTIDRUG RESISTANCE PROTEIN YPNP-RELATED"/>
    <property type="match status" value="1"/>
</dbReference>
<feature type="transmembrane region" description="Helical" evidence="7">
    <location>
        <begin position="389"/>
        <end position="410"/>
    </location>
</feature>
<organism evidence="8 9">
    <name type="scientific">Variovorax boronicumulans</name>
    <dbReference type="NCBI Taxonomy" id="436515"/>
    <lineage>
        <taxon>Bacteria</taxon>
        <taxon>Pseudomonadati</taxon>
        <taxon>Pseudomonadota</taxon>
        <taxon>Betaproteobacteria</taxon>
        <taxon>Burkholderiales</taxon>
        <taxon>Comamonadaceae</taxon>
        <taxon>Variovorax</taxon>
    </lineage>
</organism>
<dbReference type="GO" id="GO:0005886">
    <property type="term" value="C:plasma membrane"/>
    <property type="evidence" value="ECO:0007669"/>
    <property type="project" value="UniProtKB-SubCell"/>
</dbReference>
<feature type="transmembrane region" description="Helical" evidence="7">
    <location>
        <begin position="316"/>
        <end position="336"/>
    </location>
</feature>
<keyword evidence="2" id="KW-0813">Transport</keyword>
<dbReference type="InterPro" id="IPR002528">
    <property type="entry name" value="MATE_fam"/>
</dbReference>
<evidence type="ECO:0000256" key="1">
    <source>
        <dbReference type="ARBA" id="ARBA00004429"/>
    </source>
</evidence>
<dbReference type="Pfam" id="PF01554">
    <property type="entry name" value="MatE"/>
    <property type="match status" value="2"/>
</dbReference>
<proteinExistence type="predicted"/>
<gene>
    <name evidence="8" type="ORF">CKY39_10625</name>
</gene>
<evidence type="ECO:0000256" key="2">
    <source>
        <dbReference type="ARBA" id="ARBA00022448"/>
    </source>
</evidence>
<dbReference type="KEGG" id="vbo:CKY39_10625"/>
<dbReference type="InterPro" id="IPR048279">
    <property type="entry name" value="MdtK-like"/>
</dbReference>
<evidence type="ECO:0000256" key="6">
    <source>
        <dbReference type="ARBA" id="ARBA00023136"/>
    </source>
</evidence>
<dbReference type="PANTHER" id="PTHR43549">
    <property type="entry name" value="MULTIDRUG RESISTANCE PROTEIN YPNP-RELATED"/>
    <property type="match status" value="1"/>
</dbReference>
<dbReference type="GO" id="GO:0042910">
    <property type="term" value="F:xenobiotic transmembrane transporter activity"/>
    <property type="evidence" value="ECO:0007669"/>
    <property type="project" value="InterPro"/>
</dbReference>
<dbReference type="EMBL" id="CP023284">
    <property type="protein sequence ID" value="ATA53618.1"/>
    <property type="molecule type" value="Genomic_DNA"/>
</dbReference>
<feature type="transmembrane region" description="Helical" evidence="7">
    <location>
        <begin position="348"/>
        <end position="369"/>
    </location>
</feature>
<evidence type="ECO:0000256" key="5">
    <source>
        <dbReference type="ARBA" id="ARBA00022989"/>
    </source>
</evidence>
<dbReference type="AlphaFoldDB" id="A0A250DGX3"/>